<protein>
    <recommendedName>
        <fullName evidence="1">Mut7-C RNAse domain-containing protein</fullName>
    </recommendedName>
</protein>
<feature type="domain" description="Mut7-C RNAse" evidence="1">
    <location>
        <begin position="1"/>
        <end position="140"/>
    </location>
</feature>
<comment type="caution">
    <text evidence="2">The sequence shown here is derived from an EMBL/GenBank/DDBJ whole genome shotgun (WGS) entry which is preliminary data.</text>
</comment>
<reference evidence="2" key="2">
    <citation type="submission" date="2020-01" db="EMBL/GenBank/DDBJ databases">
        <authorList>
            <person name="Campanaro S."/>
        </authorList>
    </citation>
    <scope>NUCLEOTIDE SEQUENCE</scope>
    <source>
        <strain evidence="2">AS06rmzACSIP_7</strain>
    </source>
</reference>
<evidence type="ECO:0000313" key="2">
    <source>
        <dbReference type="EMBL" id="NLW36798.1"/>
    </source>
</evidence>
<dbReference type="InterPro" id="IPR002782">
    <property type="entry name" value="Mut7-C_RNAse_dom"/>
</dbReference>
<dbReference type="Proteomes" id="UP000777265">
    <property type="component" value="Unassembled WGS sequence"/>
</dbReference>
<name>A0A351U1S6_9BACT</name>
<reference evidence="2" key="1">
    <citation type="journal article" date="2020" name="Biotechnol. Biofuels">
        <title>New insights from the biogas microbiome by comprehensive genome-resolved metagenomics of nearly 1600 species originating from multiple anaerobic digesters.</title>
        <authorList>
            <person name="Campanaro S."/>
            <person name="Treu L."/>
            <person name="Rodriguez-R L.M."/>
            <person name="Kovalovszki A."/>
            <person name="Ziels R.M."/>
            <person name="Maus I."/>
            <person name="Zhu X."/>
            <person name="Kougias P.G."/>
            <person name="Basile A."/>
            <person name="Luo G."/>
            <person name="Schluter A."/>
            <person name="Konstantinidis K.T."/>
            <person name="Angelidaki I."/>
        </authorList>
    </citation>
    <scope>NUCLEOTIDE SEQUENCE</scope>
    <source>
        <strain evidence="2">AS06rmzACSIP_7</strain>
    </source>
</reference>
<gene>
    <name evidence="2" type="ORF">GXY80_15175</name>
</gene>
<dbReference type="STRING" id="909663.GCA_000512235_03171"/>
<organism evidence="2 3">
    <name type="scientific">Syntrophorhabdus aromaticivorans</name>
    <dbReference type="NCBI Taxonomy" id="328301"/>
    <lineage>
        <taxon>Bacteria</taxon>
        <taxon>Pseudomonadati</taxon>
        <taxon>Thermodesulfobacteriota</taxon>
        <taxon>Syntrophorhabdia</taxon>
        <taxon>Syntrophorhabdales</taxon>
        <taxon>Syntrophorhabdaceae</taxon>
        <taxon>Syntrophorhabdus</taxon>
    </lineage>
</organism>
<dbReference type="AlphaFoldDB" id="A0A351U1S6"/>
<dbReference type="PANTHER" id="PTHR39081">
    <property type="entry name" value="MUT7-C DOMAIN-CONTAINING PROTEIN"/>
    <property type="match status" value="1"/>
</dbReference>
<dbReference type="PANTHER" id="PTHR39081:SF1">
    <property type="entry name" value="MUT7-C RNASE DOMAIN-CONTAINING PROTEIN"/>
    <property type="match status" value="1"/>
</dbReference>
<dbReference type="Pfam" id="PF01927">
    <property type="entry name" value="Mut7-C"/>
    <property type="match status" value="1"/>
</dbReference>
<evidence type="ECO:0000259" key="1">
    <source>
        <dbReference type="Pfam" id="PF01927"/>
    </source>
</evidence>
<proteinExistence type="predicted"/>
<accession>A0A351U1S6</accession>
<dbReference type="EMBL" id="JAAYEE010000296">
    <property type="protein sequence ID" value="NLW36798.1"/>
    <property type="molecule type" value="Genomic_DNA"/>
</dbReference>
<evidence type="ECO:0000313" key="3">
    <source>
        <dbReference type="Proteomes" id="UP000777265"/>
    </source>
</evidence>
<sequence>MKFICDAMLGKLAKYLRILGLDAEYANNPLVLDHYKGEPEPPYFLTKRLKGITYPKVVLIRSDKPRDQLLEVKEIIRPYINREKIMNRCIECNVELADVDKYDIEQRVPEFVFHQYSRFRMCPQCRKVYWEGSHAVRMGDLIKEIMEG</sequence>